<comment type="caution">
    <text evidence="1">The sequence shown here is derived from an EMBL/GenBank/DDBJ whole genome shotgun (WGS) entry which is preliminary data.</text>
</comment>
<accession>A0A255ZAT0</accession>
<dbReference type="AlphaFoldDB" id="A0A255ZAT0"/>
<reference evidence="1 2" key="1">
    <citation type="submission" date="2017-07" db="EMBL/GenBank/DDBJ databases">
        <title>Flavobacterium cyanobacteriorum sp. nov., isolated from cyanobacterial aggregates in a eutrophic lake.</title>
        <authorList>
            <person name="Cai H."/>
        </authorList>
    </citation>
    <scope>NUCLEOTIDE SEQUENCE [LARGE SCALE GENOMIC DNA]</scope>
    <source>
        <strain evidence="1 2">TH021</strain>
    </source>
</reference>
<evidence type="ECO:0008006" key="3">
    <source>
        <dbReference type="Google" id="ProtNLM"/>
    </source>
</evidence>
<evidence type="ECO:0000313" key="1">
    <source>
        <dbReference type="EMBL" id="OYQ38559.1"/>
    </source>
</evidence>
<keyword evidence="2" id="KW-1185">Reference proteome</keyword>
<organism evidence="1 2">
    <name type="scientific">Flavobacterium cyanobacteriorum</name>
    <dbReference type="NCBI Taxonomy" id="2022802"/>
    <lineage>
        <taxon>Bacteria</taxon>
        <taxon>Pseudomonadati</taxon>
        <taxon>Bacteroidota</taxon>
        <taxon>Flavobacteriia</taxon>
        <taxon>Flavobacteriales</taxon>
        <taxon>Flavobacteriaceae</taxon>
        <taxon>Flavobacterium</taxon>
    </lineage>
</organism>
<gene>
    <name evidence="1" type="ORF">CHU92_04875</name>
</gene>
<protein>
    <recommendedName>
        <fullName evidence="3">PDZ domain-containing protein</fullName>
    </recommendedName>
</protein>
<name>A0A255ZAT0_9FLAO</name>
<sequence length="239" mass="27406">MSFLDSQSTPFINIKTETEILNSNATVIFDSGDDSFFTFSQHHFDQVVNEVQEKQKQLQEPVTGSLQLFDVIFTSKGSFSFSLNGNADHATYYQYRIKNLTFGQTAFENIIATTTSDNRSRVGFGLLQYGRLILDYRNKKYYFLPYDSMACFNVNHKAERFNATYENNKFRVGIVWDEALQGIMKVGDEILSINEVDFSSLSMCEVLRSRHEKAIEADKLVITLKDIETQDTKVVEIVN</sequence>
<evidence type="ECO:0000313" key="2">
    <source>
        <dbReference type="Proteomes" id="UP000216605"/>
    </source>
</evidence>
<dbReference type="Proteomes" id="UP000216605">
    <property type="component" value="Unassembled WGS sequence"/>
</dbReference>
<proteinExistence type="predicted"/>
<dbReference type="EMBL" id="NOXV01000213">
    <property type="protein sequence ID" value="OYQ38559.1"/>
    <property type="molecule type" value="Genomic_DNA"/>
</dbReference>